<dbReference type="Gene3D" id="1.10.4030.10">
    <property type="entry name" value="Porin chaperone SurA, peptide-binding domain"/>
    <property type="match status" value="1"/>
</dbReference>
<comment type="caution">
    <text evidence="3">The sequence shown here is derived from an EMBL/GenBank/DDBJ whole genome shotgun (WGS) entry which is preliminary data.</text>
</comment>
<dbReference type="Pfam" id="PF13624">
    <property type="entry name" value="SurA_N_3"/>
    <property type="match status" value="1"/>
</dbReference>
<dbReference type="PANTHER" id="PTHR47245:SF2">
    <property type="entry name" value="PEPTIDYL-PROLYL CIS-TRANS ISOMERASE HP_0175-RELATED"/>
    <property type="match status" value="1"/>
</dbReference>
<feature type="region of interest" description="Disordered" evidence="1">
    <location>
        <begin position="192"/>
        <end position="235"/>
    </location>
</feature>
<feature type="compositionally biased region" description="Acidic residues" evidence="1">
    <location>
        <begin position="220"/>
        <end position="229"/>
    </location>
</feature>
<keyword evidence="4" id="KW-1185">Reference proteome</keyword>
<keyword evidence="2" id="KW-0732">Signal</keyword>
<keyword evidence="3" id="KW-0413">Isomerase</keyword>
<feature type="region of interest" description="Disordered" evidence="1">
    <location>
        <begin position="132"/>
        <end position="152"/>
    </location>
</feature>
<dbReference type="GO" id="GO:0003755">
    <property type="term" value="F:peptidyl-prolyl cis-trans isomerase activity"/>
    <property type="evidence" value="ECO:0007669"/>
    <property type="project" value="UniProtKB-EC"/>
</dbReference>
<evidence type="ECO:0000256" key="1">
    <source>
        <dbReference type="SAM" id="MobiDB-lite"/>
    </source>
</evidence>
<dbReference type="InterPro" id="IPR027304">
    <property type="entry name" value="Trigger_fact/SurA_dom_sf"/>
</dbReference>
<name>A0A7W5XPJ6_9MICC</name>
<dbReference type="Proteomes" id="UP000547528">
    <property type="component" value="Unassembled WGS sequence"/>
</dbReference>
<accession>A0A7W5XPJ6</accession>
<dbReference type="EMBL" id="JACIBT010000006">
    <property type="protein sequence ID" value="MBB3668017.1"/>
    <property type="molecule type" value="Genomic_DNA"/>
</dbReference>
<evidence type="ECO:0000313" key="3">
    <source>
        <dbReference type="EMBL" id="MBB3668017.1"/>
    </source>
</evidence>
<organism evidence="3 4">
    <name type="scientific">Garicola koreensis</name>
    <dbReference type="NCBI Taxonomy" id="1262554"/>
    <lineage>
        <taxon>Bacteria</taxon>
        <taxon>Bacillati</taxon>
        <taxon>Actinomycetota</taxon>
        <taxon>Actinomycetes</taxon>
        <taxon>Micrococcales</taxon>
        <taxon>Micrococcaceae</taxon>
        <taxon>Garicola</taxon>
    </lineage>
</organism>
<feature type="compositionally biased region" description="Acidic residues" evidence="1">
    <location>
        <begin position="136"/>
        <end position="147"/>
    </location>
</feature>
<proteinExistence type="predicted"/>
<evidence type="ECO:0000313" key="4">
    <source>
        <dbReference type="Proteomes" id="UP000547528"/>
    </source>
</evidence>
<gene>
    <name evidence="3" type="ORF">FHX47_001646</name>
</gene>
<dbReference type="EC" id="5.2.1.8" evidence="3"/>
<sequence length="266" mass="28778">MATQKKLATSVAAAALLFGLAACGEGDAEGAEGEAATGQAAEEQSQGGGSSDAPSQQQMPEPDLGDVPDVVAEVNDADISGEEYSSAYETQFSQMAMQSQMSGEEVDEEALQEQTLNNLIGYELLTQEAEANGYEASEEDVDAELESVAESNGMESVDEFLSMAEEQDVSEDELRADVKQQVLINQVVDSLDVEEPSEEEIKQTYEDFADQQSSQGQGQDGEETETPDLEELRPQIEEQLTTQKENEAVQAHIEQLREDAEVEVHV</sequence>
<evidence type="ECO:0000256" key="2">
    <source>
        <dbReference type="SAM" id="SignalP"/>
    </source>
</evidence>
<protein>
    <submittedName>
        <fullName evidence="3">Peptidyl-prolyl cis-trans isomerase SurA</fullName>
        <ecNumber evidence="3">5.2.1.8</ecNumber>
    </submittedName>
</protein>
<dbReference type="RefSeq" id="WP_183358441.1">
    <property type="nucleotide sequence ID" value="NZ_BAABKR010000016.1"/>
</dbReference>
<dbReference type="InterPro" id="IPR050245">
    <property type="entry name" value="PrsA_foldase"/>
</dbReference>
<dbReference type="AlphaFoldDB" id="A0A7W5XPJ6"/>
<dbReference type="PANTHER" id="PTHR47245">
    <property type="entry name" value="PEPTIDYLPROLYL ISOMERASE"/>
    <property type="match status" value="1"/>
</dbReference>
<feature type="signal peptide" evidence="2">
    <location>
        <begin position="1"/>
        <end position="24"/>
    </location>
</feature>
<dbReference type="PROSITE" id="PS51257">
    <property type="entry name" value="PROKAR_LIPOPROTEIN"/>
    <property type="match status" value="1"/>
</dbReference>
<feature type="region of interest" description="Disordered" evidence="1">
    <location>
        <begin position="27"/>
        <end position="68"/>
    </location>
</feature>
<feature type="chain" id="PRO_5038744732" evidence="2">
    <location>
        <begin position="25"/>
        <end position="266"/>
    </location>
</feature>
<feature type="compositionally biased region" description="Low complexity" evidence="1">
    <location>
        <begin position="33"/>
        <end position="45"/>
    </location>
</feature>
<dbReference type="SUPFAM" id="SSF109998">
    <property type="entry name" value="Triger factor/SurA peptide-binding domain-like"/>
    <property type="match status" value="1"/>
</dbReference>
<reference evidence="3 4" key="1">
    <citation type="submission" date="2020-08" db="EMBL/GenBank/DDBJ databases">
        <title>Sequencing the genomes of 1000 actinobacteria strains.</title>
        <authorList>
            <person name="Klenk H.-P."/>
        </authorList>
    </citation>
    <scope>NUCLEOTIDE SEQUENCE [LARGE SCALE GENOMIC DNA]</scope>
    <source>
        <strain evidence="3 4">DSM 28238</strain>
    </source>
</reference>